<dbReference type="InterPro" id="IPR033133">
    <property type="entry name" value="PUM-HD"/>
</dbReference>
<dbReference type="GO" id="GO:0010608">
    <property type="term" value="P:post-transcriptional regulation of gene expression"/>
    <property type="evidence" value="ECO:0000318"/>
    <property type="project" value="GO_Central"/>
</dbReference>
<keyword evidence="4" id="KW-0810">Translation regulation</keyword>
<feature type="repeat" description="Pumilio" evidence="7">
    <location>
        <begin position="679"/>
        <end position="714"/>
    </location>
</feature>
<dbReference type="PROSITE" id="PS50303">
    <property type="entry name" value="PUM_HD"/>
    <property type="match status" value="1"/>
</dbReference>
<proteinExistence type="predicted"/>
<evidence type="ECO:0000313" key="10">
    <source>
        <dbReference type="EMBL" id="EYU25730.1"/>
    </source>
</evidence>
<dbReference type="PANTHER" id="PTHR12537">
    <property type="entry name" value="RNA BINDING PROTEIN PUMILIO-RELATED"/>
    <property type="match status" value="1"/>
</dbReference>
<dbReference type="Pfam" id="PF00806">
    <property type="entry name" value="PUF"/>
    <property type="match status" value="8"/>
</dbReference>
<feature type="repeat" description="Pumilio" evidence="7">
    <location>
        <begin position="498"/>
        <end position="533"/>
    </location>
</feature>
<dbReference type="STRING" id="4155.A0A022QGS2"/>
<feature type="compositionally biased region" description="Polar residues" evidence="8">
    <location>
        <begin position="214"/>
        <end position="234"/>
    </location>
</feature>
<dbReference type="InterPro" id="IPR001313">
    <property type="entry name" value="Pumilio_RNA-bd_rpt"/>
</dbReference>
<dbReference type="PhylomeDB" id="A0A022QGS2"/>
<dbReference type="InterPro" id="IPR033712">
    <property type="entry name" value="Pumilio_RNA-bd"/>
</dbReference>
<keyword evidence="5" id="KW-0694">RNA-binding</keyword>
<organism evidence="10 11">
    <name type="scientific">Erythranthe guttata</name>
    <name type="common">Yellow monkey flower</name>
    <name type="synonym">Mimulus guttatus</name>
    <dbReference type="NCBI Taxonomy" id="4155"/>
    <lineage>
        <taxon>Eukaryota</taxon>
        <taxon>Viridiplantae</taxon>
        <taxon>Streptophyta</taxon>
        <taxon>Embryophyta</taxon>
        <taxon>Tracheophyta</taxon>
        <taxon>Spermatophyta</taxon>
        <taxon>Magnoliopsida</taxon>
        <taxon>eudicotyledons</taxon>
        <taxon>Gunneridae</taxon>
        <taxon>Pentapetalae</taxon>
        <taxon>asterids</taxon>
        <taxon>lamiids</taxon>
        <taxon>Lamiales</taxon>
        <taxon>Phrymaceae</taxon>
        <taxon>Erythranthe</taxon>
    </lineage>
</organism>
<feature type="domain" description="PUM-HD" evidence="9">
    <location>
        <begin position="442"/>
        <end position="782"/>
    </location>
</feature>
<evidence type="ECO:0000256" key="2">
    <source>
        <dbReference type="ARBA" id="ARBA00022490"/>
    </source>
</evidence>
<evidence type="ECO:0000256" key="8">
    <source>
        <dbReference type="SAM" id="MobiDB-lite"/>
    </source>
</evidence>
<dbReference type="AlphaFoldDB" id="A0A022QGS2"/>
<gene>
    <name evidence="10" type="ORF">MIMGU_mgv1a001529mg</name>
</gene>
<name>A0A022QGS2_ERYGU</name>
<dbReference type="SMART" id="SM00025">
    <property type="entry name" value="Pumilio"/>
    <property type="match status" value="8"/>
</dbReference>
<evidence type="ECO:0000256" key="7">
    <source>
        <dbReference type="PROSITE-ProRule" id="PRU00317"/>
    </source>
</evidence>
<dbReference type="PANTHER" id="PTHR12537:SF119">
    <property type="entry name" value="PUMILIO HOMOLOG 6, CHLOROPLASTIC"/>
    <property type="match status" value="1"/>
</dbReference>
<comment type="function">
    <text evidence="6">Sequence-specific RNA-binding protein that regulates translation and mRNA stability by binding the 3'-UTR of target mRNAs. Binds the APUM-binding elements (APBEs) in the 3'-UTR mRNA sequence of CLV1, PNH, WUS and FAS2.</text>
</comment>
<dbReference type="GO" id="GO:0006417">
    <property type="term" value="P:regulation of translation"/>
    <property type="evidence" value="ECO:0007669"/>
    <property type="project" value="UniProtKB-KW"/>
</dbReference>
<sequence>MATESPIRIFEGTERWRNLKQSTNIYEPLYLKDQRFQQSFEKDDVIPCRSGSAPPNMEGSLAAIENMLSHRKLILDQRFGGPHSLSESRIVFQPSVGSGLASHEEESEDDQSSEKSGPHSVEKAALSGYNNSRSFESIQGGSYHLSTEEKFVTNISPVEGKVGIVTLAPKYKKDSDAVKDVDTANIEAVKSANAFTASNSETSNLYNNKDHLTPRNSVPHQQAAPQECTTSRLQGPHSSQIIYPYGNLNQSVSMAEVQTIHQFAPPLYANAAAYMTSATPFYPSQPPAGYFAPQYNYNSTVLPSYVPGYHHPHQSAVPVAFNNYDPQNVMKFYGQVGVPFQPPVHMQYFQPHVRGSYGGPANQVNYLDSKNRAEFLGGAAFNNSVNIKRGNMPSHYFLGSPTNAGPSVQIHHGGRYNTGLPHSSSGNVIKTNGQNQSWNNMTPISFLDELKSGQGRRFELSDITGHIVEFSVDQHGSRFIQQKLETCSVEEKASVFKEVVPHASKLIIDVFGNYVIQKLFEYGSPDQRKYLATQLEGQILPLSFQMYGCRVIQKALEVIEVEQKARLVRELDGHVLRCVRDQNGNHVIQKCIECIPTDRIHFVLSAFHGQVASLSMHPYGCRVIQRILERCNDDILTQFIVDEILDSVCSLAQDQYGNYVTQHVLERGKPLERSEIIRKLAGSVVQLSQHKFASNVVEKCLEYSDSTTRGMLLKEIIGHGEKNDNLLVMMKDQYANYVIQKILEKCSSDQREVLLGLIRNHLTALKKYTYGKHIVARFEQLYGEDLGCDCSSPKIKPPEIDT</sequence>
<dbReference type="Gene3D" id="1.25.10.10">
    <property type="entry name" value="Leucine-rich Repeat Variant"/>
    <property type="match status" value="1"/>
</dbReference>
<evidence type="ECO:0000313" key="11">
    <source>
        <dbReference type="Proteomes" id="UP000030748"/>
    </source>
</evidence>
<dbReference type="eggNOG" id="KOG1488">
    <property type="taxonomic scope" value="Eukaryota"/>
</dbReference>
<accession>A0A022QGS2</accession>
<evidence type="ECO:0000256" key="1">
    <source>
        <dbReference type="ARBA" id="ARBA00004496"/>
    </source>
</evidence>
<dbReference type="GO" id="GO:0003729">
    <property type="term" value="F:mRNA binding"/>
    <property type="evidence" value="ECO:0000318"/>
    <property type="project" value="GO_Central"/>
</dbReference>
<keyword evidence="2" id="KW-0963">Cytoplasm</keyword>
<evidence type="ECO:0000259" key="9">
    <source>
        <dbReference type="PROSITE" id="PS50303"/>
    </source>
</evidence>
<dbReference type="PROSITE" id="PS50302">
    <property type="entry name" value="PUM"/>
    <property type="match status" value="8"/>
</dbReference>
<protein>
    <recommendedName>
        <fullName evidence="9">PUM-HD domain-containing protein</fullName>
    </recommendedName>
</protein>
<dbReference type="Proteomes" id="UP000030748">
    <property type="component" value="Unassembled WGS sequence"/>
</dbReference>
<feature type="repeat" description="Pumilio" evidence="7">
    <location>
        <begin position="715"/>
        <end position="756"/>
    </location>
</feature>
<dbReference type="GO" id="GO:0005737">
    <property type="term" value="C:cytoplasm"/>
    <property type="evidence" value="ECO:0000318"/>
    <property type="project" value="GO_Central"/>
</dbReference>
<feature type="repeat" description="Pumilio" evidence="7">
    <location>
        <begin position="534"/>
        <end position="569"/>
    </location>
</feature>
<feature type="repeat" description="Pumilio" evidence="7">
    <location>
        <begin position="462"/>
        <end position="497"/>
    </location>
</feature>
<feature type="repeat" description="Pumilio" evidence="7">
    <location>
        <begin position="643"/>
        <end position="678"/>
    </location>
</feature>
<comment type="subcellular location">
    <subcellularLocation>
        <location evidence="1">Cytoplasm</location>
    </subcellularLocation>
</comment>
<evidence type="ECO:0000256" key="4">
    <source>
        <dbReference type="ARBA" id="ARBA00022845"/>
    </source>
</evidence>
<dbReference type="OrthoDB" id="668540at2759"/>
<feature type="repeat" description="Pumilio" evidence="7">
    <location>
        <begin position="606"/>
        <end position="642"/>
    </location>
</feature>
<evidence type="ECO:0000256" key="5">
    <source>
        <dbReference type="ARBA" id="ARBA00022884"/>
    </source>
</evidence>
<keyword evidence="11" id="KW-1185">Reference proteome</keyword>
<dbReference type="KEGG" id="egt:105970968"/>
<feature type="compositionally biased region" description="Basic and acidic residues" evidence="8">
    <location>
        <begin position="112"/>
        <end position="122"/>
    </location>
</feature>
<dbReference type="SUPFAM" id="SSF48371">
    <property type="entry name" value="ARM repeat"/>
    <property type="match status" value="1"/>
</dbReference>
<feature type="region of interest" description="Disordered" evidence="8">
    <location>
        <begin position="96"/>
        <end position="123"/>
    </location>
</feature>
<dbReference type="CDD" id="cd07920">
    <property type="entry name" value="Pumilio"/>
    <property type="match status" value="1"/>
</dbReference>
<dbReference type="EMBL" id="KI631864">
    <property type="protein sequence ID" value="EYU25730.1"/>
    <property type="molecule type" value="Genomic_DNA"/>
</dbReference>
<dbReference type="FunFam" id="1.25.10.10:FF:000004">
    <property type="entry name" value="Pumilio homolog 1 isoform 2"/>
    <property type="match status" value="1"/>
</dbReference>
<dbReference type="InterPro" id="IPR011989">
    <property type="entry name" value="ARM-like"/>
</dbReference>
<evidence type="ECO:0000256" key="6">
    <source>
        <dbReference type="ARBA" id="ARBA00055193"/>
    </source>
</evidence>
<feature type="region of interest" description="Disordered" evidence="8">
    <location>
        <begin position="213"/>
        <end position="234"/>
    </location>
</feature>
<dbReference type="InterPro" id="IPR016024">
    <property type="entry name" value="ARM-type_fold"/>
</dbReference>
<feature type="repeat" description="Pumilio" evidence="7">
    <location>
        <begin position="570"/>
        <end position="605"/>
    </location>
</feature>
<evidence type="ECO:0000256" key="3">
    <source>
        <dbReference type="ARBA" id="ARBA00022737"/>
    </source>
</evidence>
<keyword evidence="3" id="KW-0677">Repeat</keyword>
<reference evidence="10 11" key="1">
    <citation type="journal article" date="2013" name="Proc. Natl. Acad. Sci. U.S.A.">
        <title>Fine-scale variation in meiotic recombination in Mimulus inferred from population shotgun sequencing.</title>
        <authorList>
            <person name="Hellsten U."/>
            <person name="Wright K.M."/>
            <person name="Jenkins J."/>
            <person name="Shu S."/>
            <person name="Yuan Y."/>
            <person name="Wessler S.R."/>
            <person name="Schmutz J."/>
            <person name="Willis J.H."/>
            <person name="Rokhsar D.S."/>
        </authorList>
    </citation>
    <scope>NUCLEOTIDE SEQUENCE [LARGE SCALE GENOMIC DNA]</scope>
    <source>
        <strain evidence="11">cv. DUN x IM62</strain>
    </source>
</reference>